<organism evidence="9">
    <name type="scientific">hydrocarbon metagenome</name>
    <dbReference type="NCBI Taxonomy" id="938273"/>
    <lineage>
        <taxon>unclassified sequences</taxon>
        <taxon>metagenomes</taxon>
        <taxon>ecological metagenomes</taxon>
    </lineage>
</organism>
<feature type="domain" description="PAS" evidence="8">
    <location>
        <begin position="220"/>
        <end position="296"/>
    </location>
</feature>
<dbReference type="SUPFAM" id="SSF55785">
    <property type="entry name" value="PYP-like sensor domain (PAS domain)"/>
    <property type="match status" value="1"/>
</dbReference>
<dbReference type="Pfam" id="PF02518">
    <property type="entry name" value="HATPase_c"/>
    <property type="match status" value="1"/>
</dbReference>
<evidence type="ECO:0000256" key="1">
    <source>
        <dbReference type="ARBA" id="ARBA00000085"/>
    </source>
</evidence>
<dbReference type="InterPro" id="IPR004358">
    <property type="entry name" value="Sig_transdc_His_kin-like_C"/>
</dbReference>
<accession>A0A0W8EV53</accession>
<sequence>MTWREHWWQVTALVIIIAGILITAIAIQQQDQALRTDLLLETSLAKTGIAPGEIHALTGTPADSATPGHQALVAQLREVREAYPAVRFAYLMGLREDGAVIFYADAEPPESEDYSPPGQVYGEAPDAVRTVFASGEMTIEGPYTDRWGTWVSGFVPVIDPATGQVIAVFGMDIDARQWNHALLSGSLPVLSVFILILVLVVTFGLTQRRIRREQHLLEASEEKFSRAFEANTALMAVSTIDEGRIIDVNTTFLEALRYPREEVIGKTVSDLGVYPSPETRNALIRQFNLSGQLRNVEVTLRRKDHSLLHGLVSATAIEVAGIPHLLTVVLDITALKQGEDALRQANRQLTLLSGITRHDINNQLMALNGYIALLHENVPDPGLQDYFAAVTDASARIAEMIRFTADYEQIGANPPVWQGARAVVEDAAQDVALGSVRLVNDIPEDLVVFADPLIVRVFSNLAENAVRHGGPVTTIRFSGREQDGMYLILCEDDGVGVPAAAKEEIFERGVGKNTGLGLFLSREILAITGITIRETGEEGEGARFTITVPEGCYRWGKGGESVIGEMR</sequence>
<evidence type="ECO:0000259" key="7">
    <source>
        <dbReference type="PROSITE" id="PS50109"/>
    </source>
</evidence>
<dbReference type="CDD" id="cd00130">
    <property type="entry name" value="PAS"/>
    <property type="match status" value="1"/>
</dbReference>
<reference evidence="9" key="1">
    <citation type="journal article" date="2015" name="Proc. Natl. Acad. Sci. U.S.A.">
        <title>Networks of energetic and metabolic interactions define dynamics in microbial communities.</title>
        <authorList>
            <person name="Embree M."/>
            <person name="Liu J.K."/>
            <person name="Al-Bassam M.M."/>
            <person name="Zengler K."/>
        </authorList>
    </citation>
    <scope>NUCLEOTIDE SEQUENCE</scope>
</reference>
<evidence type="ECO:0000313" key="9">
    <source>
        <dbReference type="EMBL" id="KUG12495.1"/>
    </source>
</evidence>
<dbReference type="PROSITE" id="PS50112">
    <property type="entry name" value="PAS"/>
    <property type="match status" value="1"/>
</dbReference>
<comment type="catalytic activity">
    <reaction evidence="1">
        <text>ATP + protein L-histidine = ADP + protein N-phospho-L-histidine.</text>
        <dbReference type="EC" id="2.7.13.3"/>
    </reaction>
</comment>
<dbReference type="GO" id="GO:0000155">
    <property type="term" value="F:phosphorelay sensor kinase activity"/>
    <property type="evidence" value="ECO:0007669"/>
    <property type="project" value="InterPro"/>
</dbReference>
<dbReference type="PRINTS" id="PR00344">
    <property type="entry name" value="BCTRLSENSOR"/>
</dbReference>
<keyword evidence="6" id="KW-0812">Transmembrane</keyword>
<evidence type="ECO:0000256" key="4">
    <source>
        <dbReference type="ARBA" id="ARBA00022679"/>
    </source>
</evidence>
<dbReference type="PANTHER" id="PTHR43304">
    <property type="entry name" value="PHYTOCHROME-LIKE PROTEIN CPH1"/>
    <property type="match status" value="1"/>
</dbReference>
<keyword evidence="4" id="KW-0808">Transferase</keyword>
<dbReference type="InterPro" id="IPR036890">
    <property type="entry name" value="HATPase_C_sf"/>
</dbReference>
<dbReference type="CDD" id="cd18773">
    <property type="entry name" value="PDC1_HK_sensor"/>
    <property type="match status" value="1"/>
</dbReference>
<dbReference type="Pfam" id="PF13426">
    <property type="entry name" value="PAS_9"/>
    <property type="match status" value="1"/>
</dbReference>
<dbReference type="NCBIfam" id="TIGR00229">
    <property type="entry name" value="sensory_box"/>
    <property type="match status" value="1"/>
</dbReference>
<dbReference type="PROSITE" id="PS50109">
    <property type="entry name" value="HIS_KIN"/>
    <property type="match status" value="1"/>
</dbReference>
<comment type="caution">
    <text evidence="9">The sequence shown here is derived from an EMBL/GenBank/DDBJ whole genome shotgun (WGS) entry which is preliminary data.</text>
</comment>
<keyword evidence="6" id="KW-1133">Transmembrane helix</keyword>
<protein>
    <recommendedName>
        <fullName evidence="2">histidine kinase</fullName>
        <ecNumber evidence="2">2.7.13.3</ecNumber>
    </recommendedName>
</protein>
<dbReference type="InterPro" id="IPR003594">
    <property type="entry name" value="HATPase_dom"/>
</dbReference>
<dbReference type="AlphaFoldDB" id="A0A0W8EV53"/>
<feature type="transmembrane region" description="Helical" evidence="6">
    <location>
        <begin position="181"/>
        <end position="205"/>
    </location>
</feature>
<dbReference type="SUPFAM" id="SSF47384">
    <property type="entry name" value="Homodimeric domain of signal transducing histidine kinase"/>
    <property type="match status" value="1"/>
</dbReference>
<dbReference type="InterPro" id="IPR000014">
    <property type="entry name" value="PAS"/>
</dbReference>
<dbReference type="Gene3D" id="3.30.565.10">
    <property type="entry name" value="Histidine kinase-like ATPase, C-terminal domain"/>
    <property type="match status" value="1"/>
</dbReference>
<dbReference type="PANTHER" id="PTHR43304:SF1">
    <property type="entry name" value="PAC DOMAIN-CONTAINING PROTEIN"/>
    <property type="match status" value="1"/>
</dbReference>
<evidence type="ECO:0000256" key="2">
    <source>
        <dbReference type="ARBA" id="ARBA00012438"/>
    </source>
</evidence>
<dbReference type="Gene3D" id="3.30.450.20">
    <property type="entry name" value="PAS domain"/>
    <property type="match status" value="1"/>
</dbReference>
<keyword evidence="5 9" id="KW-0418">Kinase</keyword>
<dbReference type="SMART" id="SM00387">
    <property type="entry name" value="HATPase_c"/>
    <property type="match status" value="1"/>
</dbReference>
<feature type="transmembrane region" description="Helical" evidence="6">
    <location>
        <begin position="6"/>
        <end position="27"/>
    </location>
</feature>
<dbReference type="InterPro" id="IPR005467">
    <property type="entry name" value="His_kinase_dom"/>
</dbReference>
<dbReference type="EC" id="2.7.13.3" evidence="2"/>
<dbReference type="InterPro" id="IPR052162">
    <property type="entry name" value="Sensor_kinase/Photoreceptor"/>
</dbReference>
<evidence type="ECO:0000256" key="5">
    <source>
        <dbReference type="ARBA" id="ARBA00022777"/>
    </source>
</evidence>
<dbReference type="InterPro" id="IPR035965">
    <property type="entry name" value="PAS-like_dom_sf"/>
</dbReference>
<name>A0A0W8EV53_9ZZZZ</name>
<evidence type="ECO:0000256" key="3">
    <source>
        <dbReference type="ARBA" id="ARBA00022553"/>
    </source>
</evidence>
<evidence type="ECO:0000256" key="6">
    <source>
        <dbReference type="SAM" id="Phobius"/>
    </source>
</evidence>
<proteinExistence type="predicted"/>
<gene>
    <name evidence="9" type="ORF">ASZ90_016429</name>
</gene>
<dbReference type="SUPFAM" id="SSF55874">
    <property type="entry name" value="ATPase domain of HSP90 chaperone/DNA topoisomerase II/histidine kinase"/>
    <property type="match status" value="1"/>
</dbReference>
<feature type="domain" description="Histidine kinase" evidence="7">
    <location>
        <begin position="355"/>
        <end position="552"/>
    </location>
</feature>
<dbReference type="EMBL" id="LNQE01001726">
    <property type="protein sequence ID" value="KUG12495.1"/>
    <property type="molecule type" value="Genomic_DNA"/>
</dbReference>
<keyword evidence="3" id="KW-0597">Phosphoprotein</keyword>
<keyword evidence="6" id="KW-0472">Membrane</keyword>
<dbReference type="InterPro" id="IPR036097">
    <property type="entry name" value="HisK_dim/P_sf"/>
</dbReference>
<dbReference type="SMART" id="SM00091">
    <property type="entry name" value="PAS"/>
    <property type="match status" value="1"/>
</dbReference>
<dbReference type="CDD" id="cd00075">
    <property type="entry name" value="HATPase"/>
    <property type="match status" value="1"/>
</dbReference>
<evidence type="ECO:0000259" key="8">
    <source>
        <dbReference type="PROSITE" id="PS50112"/>
    </source>
</evidence>